<comment type="caution">
    <text evidence="3">The sequence shown here is derived from an EMBL/GenBank/DDBJ whole genome shotgun (WGS) entry which is preliminary data.</text>
</comment>
<evidence type="ECO:0000313" key="3">
    <source>
        <dbReference type="EMBL" id="RLM66165.1"/>
    </source>
</evidence>
<protein>
    <submittedName>
        <fullName evidence="3">NAC domain-containing protein 21/22-like</fullName>
    </submittedName>
</protein>
<dbReference type="Proteomes" id="UP000275267">
    <property type="component" value="Unassembled WGS sequence"/>
</dbReference>
<dbReference type="AlphaFoldDB" id="A0A3L6PX28"/>
<evidence type="ECO:0000256" key="2">
    <source>
        <dbReference type="SAM" id="SignalP"/>
    </source>
</evidence>
<feature type="signal peptide" evidence="2">
    <location>
        <begin position="1"/>
        <end position="16"/>
    </location>
</feature>
<feature type="region of interest" description="Disordered" evidence="1">
    <location>
        <begin position="25"/>
        <end position="46"/>
    </location>
</feature>
<dbReference type="EMBL" id="PQIB02000015">
    <property type="protein sequence ID" value="RLM66165.1"/>
    <property type="molecule type" value="Genomic_DNA"/>
</dbReference>
<accession>A0A3L6PX28</accession>
<evidence type="ECO:0000256" key="1">
    <source>
        <dbReference type="SAM" id="MobiDB-lite"/>
    </source>
</evidence>
<keyword evidence="4" id="KW-1185">Reference proteome</keyword>
<keyword evidence="2" id="KW-0732">Signal</keyword>
<organism evidence="3 4">
    <name type="scientific">Panicum miliaceum</name>
    <name type="common">Proso millet</name>
    <name type="synonym">Broomcorn millet</name>
    <dbReference type="NCBI Taxonomy" id="4540"/>
    <lineage>
        <taxon>Eukaryota</taxon>
        <taxon>Viridiplantae</taxon>
        <taxon>Streptophyta</taxon>
        <taxon>Embryophyta</taxon>
        <taxon>Tracheophyta</taxon>
        <taxon>Spermatophyta</taxon>
        <taxon>Magnoliopsida</taxon>
        <taxon>Liliopsida</taxon>
        <taxon>Poales</taxon>
        <taxon>Poaceae</taxon>
        <taxon>PACMAD clade</taxon>
        <taxon>Panicoideae</taxon>
        <taxon>Panicodae</taxon>
        <taxon>Paniceae</taxon>
        <taxon>Panicinae</taxon>
        <taxon>Panicum</taxon>
        <taxon>Panicum sect. Panicum</taxon>
    </lineage>
</organism>
<reference evidence="4" key="1">
    <citation type="journal article" date="2019" name="Nat. Commun.">
        <title>The genome of broomcorn millet.</title>
        <authorList>
            <person name="Zou C."/>
            <person name="Miki D."/>
            <person name="Li D."/>
            <person name="Tang Q."/>
            <person name="Xiao L."/>
            <person name="Rajput S."/>
            <person name="Deng P."/>
            <person name="Jia W."/>
            <person name="Huang R."/>
            <person name="Zhang M."/>
            <person name="Sun Y."/>
            <person name="Hu J."/>
            <person name="Fu X."/>
            <person name="Schnable P.S."/>
            <person name="Li F."/>
            <person name="Zhang H."/>
            <person name="Feng B."/>
            <person name="Zhu X."/>
            <person name="Liu R."/>
            <person name="Schnable J.C."/>
            <person name="Zhu J.-K."/>
            <person name="Zhang H."/>
        </authorList>
    </citation>
    <scope>NUCLEOTIDE SEQUENCE [LARGE SCALE GENOMIC DNA]</scope>
</reference>
<evidence type="ECO:0000313" key="4">
    <source>
        <dbReference type="Proteomes" id="UP000275267"/>
    </source>
</evidence>
<gene>
    <name evidence="3" type="ORF">C2845_PM16G14010</name>
</gene>
<feature type="chain" id="PRO_5017921140" evidence="2">
    <location>
        <begin position="17"/>
        <end position="147"/>
    </location>
</feature>
<dbReference type="STRING" id="4540.A0A3L6PX28"/>
<name>A0A3L6PX28_PANMI</name>
<sequence length="147" mass="15779">MYRLAWLLLKEVWVLCRVFQKRKDGEQDNAAGSSSPTFDGSSSQAAVAMPDDHQPMVDAYFDQAAGFAPPPQEDVVGGFDPLLVNAAMWQYGSVLDHFPPQEVTSSPMMAGLGSRGVGDGCGGNYYDTGFEDMANIGGMGFPQGWMG</sequence>
<feature type="compositionally biased region" description="Low complexity" evidence="1">
    <location>
        <begin position="33"/>
        <end position="43"/>
    </location>
</feature>
<proteinExistence type="predicted"/>